<evidence type="ECO:0000256" key="6">
    <source>
        <dbReference type="SAM" id="SignalP"/>
    </source>
</evidence>
<dbReference type="SUPFAM" id="SSF81296">
    <property type="entry name" value="E set domains"/>
    <property type="match status" value="1"/>
</dbReference>
<evidence type="ECO:0000256" key="3">
    <source>
        <dbReference type="ARBA" id="ARBA00022729"/>
    </source>
</evidence>
<dbReference type="RefSeq" id="WP_153022584.1">
    <property type="nucleotide sequence ID" value="NZ_BAABIH010000010.1"/>
</dbReference>
<name>A0A5P9QF89_9MICO</name>
<keyword evidence="5" id="KW-0472">Membrane</keyword>
<evidence type="ECO:0000259" key="7">
    <source>
        <dbReference type="Pfam" id="PF04234"/>
    </source>
</evidence>
<feature type="chain" id="PRO_5024859373" description="CopC domain-containing protein" evidence="6">
    <location>
        <begin position="32"/>
        <end position="199"/>
    </location>
</feature>
<dbReference type="GO" id="GO:0005886">
    <property type="term" value="C:plasma membrane"/>
    <property type="evidence" value="ECO:0007669"/>
    <property type="project" value="TreeGrafter"/>
</dbReference>
<evidence type="ECO:0000256" key="1">
    <source>
        <dbReference type="ARBA" id="ARBA00004196"/>
    </source>
</evidence>
<comment type="subcellular location">
    <subcellularLocation>
        <location evidence="1">Cell envelope</location>
    </subcellularLocation>
</comment>
<dbReference type="InterPro" id="IPR032694">
    <property type="entry name" value="CopC/D"/>
</dbReference>
<sequence length="199" mass="19495">MRGRRLGGALAALTLVGGLAGTVLVAAPASAHDYVVSTTPKTGSTADAAVPKVEVTFDDVVLDPQHDGSTTVLQVTDAAGKHFETSCPTVSGRDISVPTALGAAGAYTVTWRIVSADGHPVSGTFGFAYRPPSGTTSAAGQAAAPCGGSTAKAGAAADSASGSSSVSPGVVIGIVGVVVLLAAVVVVLLTRRARRSLDA</sequence>
<dbReference type="PANTHER" id="PTHR34820">
    <property type="entry name" value="INNER MEMBRANE PROTEIN YEBZ"/>
    <property type="match status" value="1"/>
</dbReference>
<dbReference type="Proteomes" id="UP000326702">
    <property type="component" value="Chromosome"/>
</dbReference>
<dbReference type="GO" id="GO:0005507">
    <property type="term" value="F:copper ion binding"/>
    <property type="evidence" value="ECO:0007669"/>
    <property type="project" value="InterPro"/>
</dbReference>
<dbReference type="GO" id="GO:0042597">
    <property type="term" value="C:periplasmic space"/>
    <property type="evidence" value="ECO:0007669"/>
    <property type="project" value="InterPro"/>
</dbReference>
<dbReference type="GO" id="GO:0030313">
    <property type="term" value="C:cell envelope"/>
    <property type="evidence" value="ECO:0007669"/>
    <property type="project" value="UniProtKB-SubCell"/>
</dbReference>
<reference evidence="8 9" key="1">
    <citation type="submission" date="2019-10" db="EMBL/GenBank/DDBJ databases">
        <title>Genome sequence of Luteimicrobium xylanilyticum HY-24.</title>
        <authorList>
            <person name="Kim D.Y."/>
            <person name="Park H.-Y."/>
        </authorList>
    </citation>
    <scope>NUCLEOTIDE SEQUENCE [LARGE SCALE GENOMIC DNA]</scope>
    <source>
        <strain evidence="8 9">HY-24</strain>
    </source>
</reference>
<feature type="signal peptide" evidence="6">
    <location>
        <begin position="1"/>
        <end position="31"/>
    </location>
</feature>
<evidence type="ECO:0000313" key="9">
    <source>
        <dbReference type="Proteomes" id="UP000326702"/>
    </source>
</evidence>
<dbReference type="InterPro" id="IPR007348">
    <property type="entry name" value="CopC_dom"/>
</dbReference>
<feature type="domain" description="CopC" evidence="7">
    <location>
        <begin position="32"/>
        <end position="128"/>
    </location>
</feature>
<dbReference type="AlphaFoldDB" id="A0A5P9QF89"/>
<dbReference type="KEGG" id="lxl:KDY119_03465"/>
<keyword evidence="9" id="KW-1185">Reference proteome</keyword>
<proteinExistence type="predicted"/>
<evidence type="ECO:0000313" key="8">
    <source>
        <dbReference type="EMBL" id="QFU99929.1"/>
    </source>
</evidence>
<evidence type="ECO:0000256" key="2">
    <source>
        <dbReference type="ARBA" id="ARBA00022723"/>
    </source>
</evidence>
<evidence type="ECO:0000256" key="5">
    <source>
        <dbReference type="SAM" id="Phobius"/>
    </source>
</evidence>
<keyword evidence="2" id="KW-0479">Metal-binding</keyword>
<dbReference type="GO" id="GO:0006825">
    <property type="term" value="P:copper ion transport"/>
    <property type="evidence" value="ECO:0007669"/>
    <property type="project" value="InterPro"/>
</dbReference>
<evidence type="ECO:0000256" key="4">
    <source>
        <dbReference type="ARBA" id="ARBA00023008"/>
    </source>
</evidence>
<dbReference type="Pfam" id="PF04234">
    <property type="entry name" value="CopC"/>
    <property type="match status" value="1"/>
</dbReference>
<keyword evidence="5" id="KW-0812">Transmembrane</keyword>
<dbReference type="GO" id="GO:0046688">
    <property type="term" value="P:response to copper ion"/>
    <property type="evidence" value="ECO:0007669"/>
    <property type="project" value="InterPro"/>
</dbReference>
<keyword evidence="4" id="KW-0186">Copper</keyword>
<dbReference type="EMBL" id="CP045529">
    <property type="protein sequence ID" value="QFU99929.1"/>
    <property type="molecule type" value="Genomic_DNA"/>
</dbReference>
<organism evidence="8 9">
    <name type="scientific">Luteimicrobium xylanilyticum</name>
    <dbReference type="NCBI Taxonomy" id="1133546"/>
    <lineage>
        <taxon>Bacteria</taxon>
        <taxon>Bacillati</taxon>
        <taxon>Actinomycetota</taxon>
        <taxon>Actinomycetes</taxon>
        <taxon>Micrococcales</taxon>
        <taxon>Luteimicrobium</taxon>
    </lineage>
</organism>
<dbReference type="InterPro" id="IPR014755">
    <property type="entry name" value="Cu-Rt/internalin_Ig-like"/>
</dbReference>
<keyword evidence="5" id="KW-1133">Transmembrane helix</keyword>
<feature type="transmembrane region" description="Helical" evidence="5">
    <location>
        <begin position="169"/>
        <end position="189"/>
    </location>
</feature>
<keyword evidence="3 6" id="KW-0732">Signal</keyword>
<accession>A0A5P9QF89</accession>
<dbReference type="OrthoDB" id="5242236at2"/>
<dbReference type="Gene3D" id="2.60.40.1220">
    <property type="match status" value="1"/>
</dbReference>
<protein>
    <recommendedName>
        <fullName evidence="7">CopC domain-containing protein</fullName>
    </recommendedName>
</protein>
<gene>
    <name evidence="8" type="ORF">KDY119_03465</name>
</gene>
<dbReference type="PANTHER" id="PTHR34820:SF4">
    <property type="entry name" value="INNER MEMBRANE PROTEIN YEBZ"/>
    <property type="match status" value="1"/>
</dbReference>
<dbReference type="InterPro" id="IPR014756">
    <property type="entry name" value="Ig_E-set"/>
</dbReference>